<keyword evidence="1" id="KW-0732">Signal</keyword>
<keyword evidence="3" id="KW-1185">Reference proteome</keyword>
<feature type="chain" id="PRO_5046078861" description="Lipoprotein" evidence="1">
    <location>
        <begin position="27"/>
        <end position="309"/>
    </location>
</feature>
<sequence>MRDTARRAVSASTLAGALLLGGTACSAQEEGASSAASIGSAENGEVKGPPVVPVSGLTKGLALPLEAYMLNYADGLQIERSKQRLAAACMKRLGFRYRVPELGLMPPPSSNDANMPRRYGITDLKESETLGYQVPSVDISKVNADVNPTRAEWQALMGRTAPGPEGMAAPTGSGIPENGCLGEASRKLDAEFGDTKTGELNRKSYEDSLGDPAVQDVIRRWSACMRSSGYQFTDPQNAPFAHFGESSTPSAEEIRTAVTDVTCKEKTDLVGVWFSVETRMQKEFIEENQLVLDAEKKQVADAIKNASRT</sequence>
<accession>A0ABU2RH25</accession>
<evidence type="ECO:0008006" key="4">
    <source>
        <dbReference type="Google" id="ProtNLM"/>
    </source>
</evidence>
<evidence type="ECO:0000313" key="3">
    <source>
        <dbReference type="Proteomes" id="UP001183777"/>
    </source>
</evidence>
<organism evidence="2 3">
    <name type="scientific">Streptomyces salyersiae</name>
    <dbReference type="NCBI Taxonomy" id="3075530"/>
    <lineage>
        <taxon>Bacteria</taxon>
        <taxon>Bacillati</taxon>
        <taxon>Actinomycetota</taxon>
        <taxon>Actinomycetes</taxon>
        <taxon>Kitasatosporales</taxon>
        <taxon>Streptomycetaceae</taxon>
        <taxon>Streptomyces</taxon>
    </lineage>
</organism>
<gene>
    <name evidence="2" type="ORF">RM649_10980</name>
</gene>
<feature type="signal peptide" evidence="1">
    <location>
        <begin position="1"/>
        <end position="26"/>
    </location>
</feature>
<evidence type="ECO:0000313" key="2">
    <source>
        <dbReference type="EMBL" id="MDT0428167.1"/>
    </source>
</evidence>
<dbReference type="EMBL" id="JAVREX010000004">
    <property type="protein sequence ID" value="MDT0428167.1"/>
    <property type="molecule type" value="Genomic_DNA"/>
</dbReference>
<reference evidence="3" key="1">
    <citation type="submission" date="2023-07" db="EMBL/GenBank/DDBJ databases">
        <title>30 novel species of actinomycetes from the DSMZ collection.</title>
        <authorList>
            <person name="Nouioui I."/>
        </authorList>
    </citation>
    <scope>NUCLEOTIDE SEQUENCE [LARGE SCALE GENOMIC DNA]</scope>
    <source>
        <strain evidence="3">DSM 41770</strain>
    </source>
</reference>
<name>A0ABU2RH25_9ACTN</name>
<protein>
    <recommendedName>
        <fullName evidence="4">Lipoprotein</fullName>
    </recommendedName>
</protein>
<dbReference type="PROSITE" id="PS51257">
    <property type="entry name" value="PROKAR_LIPOPROTEIN"/>
    <property type="match status" value="1"/>
</dbReference>
<comment type="caution">
    <text evidence="2">The sequence shown here is derived from an EMBL/GenBank/DDBJ whole genome shotgun (WGS) entry which is preliminary data.</text>
</comment>
<dbReference type="Proteomes" id="UP001183777">
    <property type="component" value="Unassembled WGS sequence"/>
</dbReference>
<proteinExistence type="predicted"/>
<evidence type="ECO:0000256" key="1">
    <source>
        <dbReference type="SAM" id="SignalP"/>
    </source>
</evidence>
<dbReference type="RefSeq" id="WP_311656185.1">
    <property type="nucleotide sequence ID" value="NZ_JAVREX010000004.1"/>
</dbReference>